<dbReference type="GO" id="GO:0030288">
    <property type="term" value="C:outer membrane-bounded periplasmic space"/>
    <property type="evidence" value="ECO:0007669"/>
    <property type="project" value="TreeGrafter"/>
</dbReference>
<dbReference type="InterPro" id="IPR005588">
    <property type="entry name" value="MucB_RseB"/>
</dbReference>
<dbReference type="GO" id="GO:0045152">
    <property type="term" value="F:antisigma factor binding"/>
    <property type="evidence" value="ECO:0007669"/>
    <property type="project" value="TreeGrafter"/>
</dbReference>
<accession>A0A7X0JWV0</accession>
<dbReference type="Gene3D" id="3.30.200.100">
    <property type="entry name" value="MucB/RseB, C-terminal domain"/>
    <property type="match status" value="1"/>
</dbReference>
<keyword evidence="10" id="KW-1185">Reference proteome</keyword>
<dbReference type="Proteomes" id="UP000528457">
    <property type="component" value="Unassembled WGS sequence"/>
</dbReference>
<feature type="domain" description="MucB/RseB N-terminal" evidence="7">
    <location>
        <begin position="98"/>
        <end position="262"/>
    </location>
</feature>
<comment type="subcellular location">
    <subcellularLocation>
        <location evidence="1">Periplasm</location>
    </subcellularLocation>
</comment>
<comment type="similarity">
    <text evidence="2">Belongs to the RseB family.</text>
</comment>
<sequence length="389" mass="42851">MQSTLLVAALTLVSSAALAQSEPQAQEFNNGSAAAEISSQEPPLSTQAESAQVPVEHGFRPKANESTAQTANAQGKTPAALGRALTAQERRVLIHQEVQSILHKMSRAMRELDYQGLVTFEFDNHVDSLKIYHKVIDGVEHERLVQLNGIRREVVSSGRAASCTAIGEHLLRGATMRLGERILRLGDLYQYTILGRQRIADREALLLGIKPRDEHRYGYVIALDRETALPLMMELVGGANKVRERFQFVDLQLGDEVSAELLVASNTRAERVDQGHLCSSKGELPDIHKTPQTWEAGWLPEGFVFTGQQRSRTGADQIMYTDGLNALSIFIQPVSTDEVLISGTTHRGATSVVMSKMNHDQQLFTVTAVGEIPGGSLRQIAESVRLRRR</sequence>
<feature type="signal peptide" evidence="6">
    <location>
        <begin position="1"/>
        <end position="19"/>
    </location>
</feature>
<organism evidence="9 10">
    <name type="scientific">Pseudoteredinibacter isoporae</name>
    <dbReference type="NCBI Taxonomy" id="570281"/>
    <lineage>
        <taxon>Bacteria</taxon>
        <taxon>Pseudomonadati</taxon>
        <taxon>Pseudomonadota</taxon>
        <taxon>Gammaproteobacteria</taxon>
        <taxon>Cellvibrionales</taxon>
        <taxon>Cellvibrionaceae</taxon>
        <taxon>Pseudoteredinibacter</taxon>
    </lineage>
</organism>
<dbReference type="InterPro" id="IPR033436">
    <property type="entry name" value="MucB/RseB_C"/>
</dbReference>
<evidence type="ECO:0000256" key="1">
    <source>
        <dbReference type="ARBA" id="ARBA00004418"/>
    </source>
</evidence>
<name>A0A7X0JWV0_9GAMM</name>
<evidence type="ECO:0000256" key="6">
    <source>
        <dbReference type="SAM" id="SignalP"/>
    </source>
</evidence>
<feature type="region of interest" description="Disordered" evidence="5">
    <location>
        <begin position="24"/>
        <end position="54"/>
    </location>
</feature>
<dbReference type="FunCoup" id="A0A7X0JWV0">
    <property type="interactions" value="48"/>
</dbReference>
<dbReference type="PANTHER" id="PTHR38782">
    <property type="match status" value="1"/>
</dbReference>
<dbReference type="Pfam" id="PF17188">
    <property type="entry name" value="MucB_RseB_C"/>
    <property type="match status" value="1"/>
</dbReference>
<dbReference type="InterPro" id="IPR038484">
    <property type="entry name" value="MucB/RseB_C_sf"/>
</dbReference>
<gene>
    <name evidence="9" type="ORF">HNR48_004022</name>
</gene>
<feature type="compositionally biased region" description="Polar residues" evidence="5">
    <location>
        <begin position="24"/>
        <end position="50"/>
    </location>
</feature>
<evidence type="ECO:0000259" key="8">
    <source>
        <dbReference type="Pfam" id="PF17188"/>
    </source>
</evidence>
<keyword evidence="3 6" id="KW-0732">Signal</keyword>
<evidence type="ECO:0000259" key="7">
    <source>
        <dbReference type="Pfam" id="PF03888"/>
    </source>
</evidence>
<dbReference type="Gene3D" id="2.50.20.10">
    <property type="entry name" value="Lipoprotein localisation LolA/LolB/LppX"/>
    <property type="match status" value="1"/>
</dbReference>
<evidence type="ECO:0000256" key="5">
    <source>
        <dbReference type="SAM" id="MobiDB-lite"/>
    </source>
</evidence>
<evidence type="ECO:0000256" key="3">
    <source>
        <dbReference type="ARBA" id="ARBA00022729"/>
    </source>
</evidence>
<dbReference type="InterPro" id="IPR033434">
    <property type="entry name" value="MucB/RseB_N"/>
</dbReference>
<protein>
    <submittedName>
        <fullName evidence="9">Sigma-E factor negative regulatory protein RseB</fullName>
    </submittedName>
</protein>
<keyword evidence="4" id="KW-0574">Periplasm</keyword>
<evidence type="ECO:0000313" key="9">
    <source>
        <dbReference type="EMBL" id="MBB6523708.1"/>
    </source>
</evidence>
<reference evidence="9 10" key="1">
    <citation type="submission" date="2020-08" db="EMBL/GenBank/DDBJ databases">
        <title>Genomic Encyclopedia of Type Strains, Phase IV (KMG-IV): sequencing the most valuable type-strain genomes for metagenomic binning, comparative biology and taxonomic classification.</title>
        <authorList>
            <person name="Goeker M."/>
        </authorList>
    </citation>
    <scope>NUCLEOTIDE SEQUENCE [LARGE SCALE GENOMIC DNA]</scope>
    <source>
        <strain evidence="9 10">DSM 22368</strain>
    </source>
</reference>
<dbReference type="EMBL" id="JACHHT010000004">
    <property type="protein sequence ID" value="MBB6523708.1"/>
    <property type="molecule type" value="Genomic_DNA"/>
</dbReference>
<evidence type="ECO:0000256" key="2">
    <source>
        <dbReference type="ARBA" id="ARBA00008150"/>
    </source>
</evidence>
<feature type="chain" id="PRO_5030644970" evidence="6">
    <location>
        <begin position="20"/>
        <end position="389"/>
    </location>
</feature>
<dbReference type="Pfam" id="PF03888">
    <property type="entry name" value="MucB_RseB"/>
    <property type="match status" value="1"/>
</dbReference>
<evidence type="ECO:0000256" key="4">
    <source>
        <dbReference type="ARBA" id="ARBA00022764"/>
    </source>
</evidence>
<dbReference type="AlphaFoldDB" id="A0A7X0JWV0"/>
<comment type="caution">
    <text evidence="9">The sequence shown here is derived from an EMBL/GenBank/DDBJ whole genome shotgun (WGS) entry which is preliminary data.</text>
</comment>
<evidence type="ECO:0000313" key="10">
    <source>
        <dbReference type="Proteomes" id="UP000528457"/>
    </source>
</evidence>
<dbReference type="PANTHER" id="PTHR38782:SF1">
    <property type="entry name" value="SIGMA-E FACTOR REGULATORY PROTEIN RSEB"/>
    <property type="match status" value="1"/>
</dbReference>
<dbReference type="CDD" id="cd16327">
    <property type="entry name" value="RseB"/>
    <property type="match status" value="1"/>
</dbReference>
<proteinExistence type="inferred from homology"/>
<dbReference type="GO" id="GO:0032885">
    <property type="term" value="P:regulation of polysaccharide biosynthetic process"/>
    <property type="evidence" value="ECO:0007669"/>
    <property type="project" value="TreeGrafter"/>
</dbReference>
<dbReference type="RefSeq" id="WP_166843288.1">
    <property type="nucleotide sequence ID" value="NZ_JAAONY010000004.1"/>
</dbReference>
<dbReference type="InParanoid" id="A0A7X0JWV0"/>
<feature type="domain" description="MucB/RseB C-terminal" evidence="8">
    <location>
        <begin position="290"/>
        <end position="385"/>
    </location>
</feature>